<dbReference type="NCBIfam" id="TIGR00077">
    <property type="entry name" value="lspA"/>
    <property type="match status" value="1"/>
</dbReference>
<dbReference type="GO" id="GO:0004190">
    <property type="term" value="F:aspartic-type endopeptidase activity"/>
    <property type="evidence" value="ECO:0007669"/>
    <property type="project" value="InterPro"/>
</dbReference>
<dbReference type="PRINTS" id="PR00781">
    <property type="entry name" value="LIPOSIGPTASE"/>
</dbReference>
<accession>A0A2H4ZNK2</accession>
<organism evidence="8">
    <name type="scientific">Paulinella longichromatophora</name>
    <dbReference type="NCBI Taxonomy" id="1708747"/>
    <lineage>
        <taxon>Eukaryota</taxon>
        <taxon>Sar</taxon>
        <taxon>Rhizaria</taxon>
        <taxon>Cercozoa</taxon>
        <taxon>Imbricatea</taxon>
        <taxon>Silicofilosea</taxon>
        <taxon>Euglyphida</taxon>
        <taxon>Paulinellidae</taxon>
        <taxon>Paulinella</taxon>
    </lineage>
</organism>
<dbReference type="InterPro" id="IPR001872">
    <property type="entry name" value="Peptidase_A8"/>
</dbReference>
<keyword evidence="1" id="KW-1003">Cell membrane</keyword>
<keyword evidence="5 7" id="KW-1133">Transmembrane helix</keyword>
<name>A0A2H4ZNK2_9EUKA</name>
<dbReference type="GO" id="GO:0006508">
    <property type="term" value="P:proteolysis"/>
    <property type="evidence" value="ECO:0007669"/>
    <property type="project" value="UniProtKB-KW"/>
</dbReference>
<dbReference type="EMBL" id="MG264610">
    <property type="protein sequence ID" value="AUG32091.1"/>
    <property type="molecule type" value="Genomic_DNA"/>
</dbReference>
<feature type="transmembrane region" description="Helical" evidence="7">
    <location>
        <begin position="91"/>
        <end position="109"/>
    </location>
</feature>
<proteinExistence type="inferred from homology"/>
<keyword evidence="8" id="KW-0449">Lipoprotein</keyword>
<keyword evidence="6 7" id="KW-0472">Membrane</keyword>
<evidence type="ECO:0000256" key="3">
    <source>
        <dbReference type="ARBA" id="ARBA00022692"/>
    </source>
</evidence>
<keyword evidence="4" id="KW-0378">Hydrolase</keyword>
<evidence type="ECO:0000256" key="1">
    <source>
        <dbReference type="ARBA" id="ARBA00022475"/>
    </source>
</evidence>
<evidence type="ECO:0000256" key="2">
    <source>
        <dbReference type="ARBA" id="ARBA00022670"/>
    </source>
</evidence>
<feature type="transmembrane region" description="Helical" evidence="7">
    <location>
        <begin position="136"/>
        <end position="153"/>
    </location>
</feature>
<evidence type="ECO:0000313" key="8">
    <source>
        <dbReference type="EMBL" id="AUG32091.1"/>
    </source>
</evidence>
<evidence type="ECO:0000256" key="4">
    <source>
        <dbReference type="ARBA" id="ARBA00022801"/>
    </source>
</evidence>
<protein>
    <submittedName>
        <fullName evidence="8">Lipoprotein signal peptidase</fullName>
    </submittedName>
</protein>
<evidence type="ECO:0000256" key="6">
    <source>
        <dbReference type="ARBA" id="ARBA00023136"/>
    </source>
</evidence>
<sequence length="161" mass="18371">MVKQKVRPEYILLLAILFTILDQIGKYWSGIYLSRGIPQDWIPNLVEFQLITNTGTAFSLLESSNYLLGLISFAVILSLIAWILLIRVNRLWQGLAIALLLGGTLGNGLDRWRLGFVIDFLALIRIDFPIFNEADVAINLAIICFTLNCFSYYERRKDDRG</sequence>
<feature type="transmembrane region" description="Helical" evidence="7">
    <location>
        <begin position="66"/>
        <end position="84"/>
    </location>
</feature>
<dbReference type="Pfam" id="PF01252">
    <property type="entry name" value="Peptidase_A8"/>
    <property type="match status" value="1"/>
</dbReference>
<dbReference type="PANTHER" id="PTHR33695:SF1">
    <property type="entry name" value="LIPOPROTEIN SIGNAL PEPTIDASE"/>
    <property type="match status" value="1"/>
</dbReference>
<dbReference type="PANTHER" id="PTHR33695">
    <property type="entry name" value="LIPOPROTEIN SIGNAL PEPTIDASE"/>
    <property type="match status" value="1"/>
</dbReference>
<feature type="transmembrane region" description="Helical" evidence="7">
    <location>
        <begin position="12"/>
        <end position="33"/>
    </location>
</feature>
<keyword evidence="2" id="KW-0645">Protease</keyword>
<dbReference type="AlphaFoldDB" id="A0A2H4ZNK2"/>
<reference evidence="8" key="1">
    <citation type="submission" date="2017-10" db="EMBL/GenBank/DDBJ databases">
        <title>Paulinella longichromatophora chromatophore genome.</title>
        <authorList>
            <person name="Lhee D."/>
            <person name="Yoon H.S."/>
        </authorList>
    </citation>
    <scope>NUCLEOTIDE SEQUENCE</scope>
</reference>
<evidence type="ECO:0000256" key="5">
    <source>
        <dbReference type="ARBA" id="ARBA00022989"/>
    </source>
</evidence>
<keyword evidence="8" id="KW-0934">Plastid</keyword>
<dbReference type="GO" id="GO:0016020">
    <property type="term" value="C:membrane"/>
    <property type="evidence" value="ECO:0007669"/>
    <property type="project" value="InterPro"/>
</dbReference>
<evidence type="ECO:0000256" key="7">
    <source>
        <dbReference type="SAM" id="Phobius"/>
    </source>
</evidence>
<gene>
    <name evidence="8" type="primary">lspA</name>
    <name evidence="8" type="ORF">PLO_083</name>
</gene>
<dbReference type="HAMAP" id="MF_00161">
    <property type="entry name" value="LspA"/>
    <property type="match status" value="1"/>
</dbReference>
<keyword evidence="3 7" id="KW-0812">Transmembrane</keyword>
<geneLocation type="plastid" evidence="8"/>